<dbReference type="PANTHER" id="PTHR42830">
    <property type="entry name" value="OSMOTICALLY INDUCIBLE FAMILY PROTEIN"/>
    <property type="match status" value="1"/>
</dbReference>
<dbReference type="PANTHER" id="PTHR42830:SF2">
    <property type="entry name" value="OSMC_OHR FAMILY PROTEIN"/>
    <property type="match status" value="1"/>
</dbReference>
<dbReference type="SUPFAM" id="SSF82784">
    <property type="entry name" value="OsmC-like"/>
    <property type="match status" value="1"/>
</dbReference>
<dbReference type="EMBL" id="SMFQ01000002">
    <property type="protein sequence ID" value="TCJ88913.1"/>
    <property type="molecule type" value="Genomic_DNA"/>
</dbReference>
<organism evidence="1 2">
    <name type="scientific">Cocleimonas flava</name>
    <dbReference type="NCBI Taxonomy" id="634765"/>
    <lineage>
        <taxon>Bacteria</taxon>
        <taxon>Pseudomonadati</taxon>
        <taxon>Pseudomonadota</taxon>
        <taxon>Gammaproteobacteria</taxon>
        <taxon>Thiotrichales</taxon>
        <taxon>Thiotrichaceae</taxon>
        <taxon>Cocleimonas</taxon>
    </lineage>
</organism>
<proteinExistence type="predicted"/>
<dbReference type="OrthoDB" id="9795405at2"/>
<dbReference type="AlphaFoldDB" id="A0A4R1F4Y5"/>
<accession>A0A4R1F4Y5</accession>
<comment type="caution">
    <text evidence="1">The sequence shown here is derived from an EMBL/GenBank/DDBJ whole genome shotgun (WGS) entry which is preliminary data.</text>
</comment>
<dbReference type="InterPro" id="IPR052707">
    <property type="entry name" value="OsmC_Ohr_Peroxiredoxin"/>
</dbReference>
<sequence length="153" mass="17068">MTNASHYNATVVWQRGSQTFSDNKYSRAHQWVFDSGTSIAASSSPHIVPLPYSVDENIDPEEAFVASLSSCHMLFFLSFAAKNKWIIDRYEDSASGTLEKNEEGKLAMTKVVLNPEIKYSGETPSKEQEAEIHHLAHEACFIANSVKTVVEIK</sequence>
<name>A0A4R1F4Y5_9GAMM</name>
<dbReference type="Gene3D" id="3.30.300.20">
    <property type="match status" value="1"/>
</dbReference>
<evidence type="ECO:0000313" key="1">
    <source>
        <dbReference type="EMBL" id="TCJ88913.1"/>
    </source>
</evidence>
<dbReference type="InterPro" id="IPR015946">
    <property type="entry name" value="KH_dom-like_a/b"/>
</dbReference>
<dbReference type="InterPro" id="IPR003718">
    <property type="entry name" value="OsmC/Ohr_fam"/>
</dbReference>
<keyword evidence="2" id="KW-1185">Reference proteome</keyword>
<evidence type="ECO:0000313" key="2">
    <source>
        <dbReference type="Proteomes" id="UP000294887"/>
    </source>
</evidence>
<dbReference type="Proteomes" id="UP000294887">
    <property type="component" value="Unassembled WGS sequence"/>
</dbReference>
<dbReference type="RefSeq" id="WP_131904584.1">
    <property type="nucleotide sequence ID" value="NZ_BAAAFU010000008.1"/>
</dbReference>
<dbReference type="Pfam" id="PF02566">
    <property type="entry name" value="OsmC"/>
    <property type="match status" value="1"/>
</dbReference>
<gene>
    <name evidence="1" type="ORF">EV695_0773</name>
</gene>
<dbReference type="InterPro" id="IPR036102">
    <property type="entry name" value="OsmC/Ohrsf"/>
</dbReference>
<reference evidence="1 2" key="1">
    <citation type="submission" date="2019-03" db="EMBL/GenBank/DDBJ databases">
        <title>Genomic Encyclopedia of Type Strains, Phase IV (KMG-IV): sequencing the most valuable type-strain genomes for metagenomic binning, comparative biology and taxonomic classification.</title>
        <authorList>
            <person name="Goeker M."/>
        </authorList>
    </citation>
    <scope>NUCLEOTIDE SEQUENCE [LARGE SCALE GENOMIC DNA]</scope>
    <source>
        <strain evidence="1 2">DSM 24830</strain>
    </source>
</reference>
<protein>
    <submittedName>
        <fullName evidence="1">Organic hydroperoxide reductase OsmC/OhrA</fullName>
    </submittedName>
</protein>